<evidence type="ECO:0000313" key="5">
    <source>
        <dbReference type="EMBL" id="MBB5046188.1"/>
    </source>
</evidence>
<evidence type="ECO:0000256" key="2">
    <source>
        <dbReference type="ARBA" id="ARBA00021483"/>
    </source>
</evidence>
<feature type="domain" description="CheW-like" evidence="4">
    <location>
        <begin position="202"/>
        <end position="347"/>
    </location>
</feature>
<dbReference type="EMBL" id="JACHIH010000003">
    <property type="protein sequence ID" value="MBB5046188.1"/>
    <property type="molecule type" value="Genomic_DNA"/>
</dbReference>
<comment type="caution">
    <text evidence="5">The sequence shown here is derived from an EMBL/GenBank/DDBJ whole genome shotgun (WGS) entry which is preliminary data.</text>
</comment>
<feature type="domain" description="CheW-like" evidence="4">
    <location>
        <begin position="32"/>
        <end position="173"/>
    </location>
</feature>
<dbReference type="GO" id="GO:0006935">
    <property type="term" value="P:chemotaxis"/>
    <property type="evidence" value="ECO:0007669"/>
    <property type="project" value="InterPro"/>
</dbReference>
<dbReference type="RefSeq" id="WP_184254793.1">
    <property type="nucleotide sequence ID" value="NZ_JACHIH010000003.1"/>
</dbReference>
<dbReference type="GO" id="GO:0007165">
    <property type="term" value="P:signal transduction"/>
    <property type="evidence" value="ECO:0007669"/>
    <property type="project" value="InterPro"/>
</dbReference>
<dbReference type="InterPro" id="IPR036061">
    <property type="entry name" value="CheW-like_dom_sf"/>
</dbReference>
<dbReference type="SUPFAM" id="SSF50341">
    <property type="entry name" value="CheW-like"/>
    <property type="match status" value="3"/>
</dbReference>
<evidence type="ECO:0000256" key="1">
    <source>
        <dbReference type="ARBA" id="ARBA00004496"/>
    </source>
</evidence>
<dbReference type="PANTHER" id="PTHR22617:SF45">
    <property type="entry name" value="CHEMOTAXIS PROTEIN CHEW"/>
    <property type="match status" value="1"/>
</dbReference>
<dbReference type="Gene3D" id="2.40.50.180">
    <property type="entry name" value="CheA-289, Domain 4"/>
    <property type="match status" value="3"/>
</dbReference>
<dbReference type="Proteomes" id="UP000542353">
    <property type="component" value="Unassembled WGS sequence"/>
</dbReference>
<name>A0A7W8DXS3_9BRAD</name>
<evidence type="ECO:0000313" key="6">
    <source>
        <dbReference type="Proteomes" id="UP000542353"/>
    </source>
</evidence>
<feature type="domain" description="CheW-like" evidence="4">
    <location>
        <begin position="372"/>
        <end position="514"/>
    </location>
</feature>
<dbReference type="SMART" id="SM00260">
    <property type="entry name" value="CheW"/>
    <property type="match status" value="3"/>
</dbReference>
<proteinExistence type="predicted"/>
<dbReference type="InterPro" id="IPR039315">
    <property type="entry name" value="CheW"/>
</dbReference>
<dbReference type="PANTHER" id="PTHR22617">
    <property type="entry name" value="CHEMOTAXIS SENSOR HISTIDINE KINASE-RELATED"/>
    <property type="match status" value="1"/>
</dbReference>
<comment type="subcellular location">
    <subcellularLocation>
        <location evidence="1">Cytoplasm</location>
    </subcellularLocation>
</comment>
<dbReference type="Gene3D" id="2.30.30.40">
    <property type="entry name" value="SH3 Domains"/>
    <property type="match status" value="3"/>
</dbReference>
<dbReference type="PROSITE" id="PS50851">
    <property type="entry name" value="CHEW"/>
    <property type="match status" value="3"/>
</dbReference>
<dbReference type="GO" id="GO:0005829">
    <property type="term" value="C:cytosol"/>
    <property type="evidence" value="ECO:0007669"/>
    <property type="project" value="TreeGrafter"/>
</dbReference>
<keyword evidence="3" id="KW-0963">Cytoplasm</keyword>
<reference evidence="5 6" key="1">
    <citation type="submission" date="2020-08" db="EMBL/GenBank/DDBJ databases">
        <title>Genomic Encyclopedia of Type Strains, Phase IV (KMG-IV): sequencing the most valuable type-strain genomes for metagenomic binning, comparative biology and taxonomic classification.</title>
        <authorList>
            <person name="Goeker M."/>
        </authorList>
    </citation>
    <scope>NUCLEOTIDE SEQUENCE [LARGE SCALE GENOMIC DNA]</scope>
    <source>
        <strain evidence="5 6">DSM 12706</strain>
    </source>
</reference>
<keyword evidence="6" id="KW-1185">Reference proteome</keyword>
<gene>
    <name evidence="5" type="ORF">HNR60_000930</name>
</gene>
<dbReference type="Pfam" id="PF01584">
    <property type="entry name" value="CheW"/>
    <property type="match status" value="3"/>
</dbReference>
<evidence type="ECO:0000256" key="3">
    <source>
        <dbReference type="ARBA" id="ARBA00022490"/>
    </source>
</evidence>
<accession>A0A7W8DXS3</accession>
<sequence>MGKRAQHAIASASAAPAAAPPTGEAAMPASQTAHVVVFGVAAERLGLRLKEVAEIIRPPKLAQMPMAPPSLLGLANLRGTVLPVLSLRRLLGWEDAEAAELARVIVIDRPAPFGLLVDRIERLLPVADAAVEQDDAGAGQLDPALLEGVIKAGEGHDTIKVLHPDRLLREQFARLSSAAPRAVTGVSAIAPAAARSETAAHRQALLSFDLGAQEYALPLERVLEIIALPDHVSEVPRPETAVLGVVTLRDRLLPLVSLRTLLGFADELIRDGRGKVIVLSLGHGAVGVVVDRTRDILRVDPALIDPAPALLTRGAGDAEIAAICRLDHGRRLVGLLSPDRLFRSELVSRVLSQQLEQGSVGPQQADGDAMADEQFIVFRLGEQDYGVPVAAIDEVARAPERVTRLPKAPSFIDGVMNLRGSVMPIVDLRRRFELPANDAATAQRVLVLDSGGGKTGFLVDSVSELIRIPAPAISAAPEVSADQARLIHRVANLQASGRIILLIDPAQLLDRVEADVLAKFDRNAADAALPAS</sequence>
<dbReference type="InterPro" id="IPR002545">
    <property type="entry name" value="CheW-lke_dom"/>
</dbReference>
<organism evidence="5 6">
    <name type="scientific">Rhodopseudomonas rhenobacensis</name>
    <dbReference type="NCBI Taxonomy" id="87461"/>
    <lineage>
        <taxon>Bacteria</taxon>
        <taxon>Pseudomonadati</taxon>
        <taxon>Pseudomonadota</taxon>
        <taxon>Alphaproteobacteria</taxon>
        <taxon>Hyphomicrobiales</taxon>
        <taxon>Nitrobacteraceae</taxon>
        <taxon>Rhodopseudomonas</taxon>
    </lineage>
</organism>
<dbReference type="AlphaFoldDB" id="A0A7W8DXS3"/>
<evidence type="ECO:0000259" key="4">
    <source>
        <dbReference type="PROSITE" id="PS50851"/>
    </source>
</evidence>
<protein>
    <recommendedName>
        <fullName evidence="2">Chemotaxis protein CheW</fullName>
    </recommendedName>
</protein>